<evidence type="ECO:0000313" key="3">
    <source>
        <dbReference type="Proteomes" id="UP000045051"/>
    </source>
</evidence>
<evidence type="ECO:0000256" key="1">
    <source>
        <dbReference type="SAM" id="Phobius"/>
    </source>
</evidence>
<keyword evidence="3" id="KW-1185">Reference proteome</keyword>
<feature type="transmembrane region" description="Helical" evidence="1">
    <location>
        <begin position="104"/>
        <end position="123"/>
    </location>
</feature>
<evidence type="ECO:0000313" key="2">
    <source>
        <dbReference type="EMBL" id="CEN45731.1"/>
    </source>
</evidence>
<gene>
    <name evidence="2" type="ORF">CCAND38_290005</name>
</gene>
<feature type="transmembrane region" description="Helical" evidence="1">
    <location>
        <begin position="155"/>
        <end position="174"/>
    </location>
</feature>
<organism evidence="2 3">
    <name type="scientific">Capnocytophaga canis</name>
    <dbReference type="NCBI Taxonomy" id="1848903"/>
    <lineage>
        <taxon>Bacteria</taxon>
        <taxon>Pseudomonadati</taxon>
        <taxon>Bacteroidota</taxon>
        <taxon>Flavobacteriia</taxon>
        <taxon>Flavobacteriales</taxon>
        <taxon>Flavobacteriaceae</taxon>
        <taxon>Capnocytophaga</taxon>
    </lineage>
</organism>
<name>A0A0B7I1B1_9FLAO</name>
<sequence length="207" mass="24069">MKYFATVVSFLFHPVWFPAYGSIIFFLTTSIYQPADEIKSMWTMLVSVSLVAPTLVYAIIYMFNWIKSPFKIENENRKWMLYGYISILLVIALKITTLDSFPMLYFYMMQLSISCFLVVLLHFFKFIISIFTTLIGGITGFTVFLSIFYQMDLTYLIILWVIISGFVASSRMYLTAQTLLSSLIGWLIGFTSQMMLFLLLNNVHHID</sequence>
<accession>A0A0B7I1B1</accession>
<feature type="transmembrane region" description="Helical" evidence="1">
    <location>
        <begin position="45"/>
        <end position="67"/>
    </location>
</feature>
<keyword evidence="1" id="KW-1133">Transmembrane helix</keyword>
<feature type="transmembrane region" description="Helical" evidence="1">
    <location>
        <begin position="179"/>
        <end position="200"/>
    </location>
</feature>
<reference evidence="2 3" key="1">
    <citation type="submission" date="2015-01" db="EMBL/GenBank/DDBJ databases">
        <authorList>
            <person name="Xiang T."/>
            <person name="Song Y."/>
            <person name="Huang L."/>
            <person name="Wang B."/>
            <person name="Wu P."/>
        </authorList>
    </citation>
    <scope>NUCLEOTIDE SEQUENCE [LARGE SCALE GENOMIC DNA]</scope>
    <source>
        <strain evidence="2 3">CcD38</strain>
    </source>
</reference>
<dbReference type="EMBL" id="CDOI01000139">
    <property type="protein sequence ID" value="CEN45731.1"/>
    <property type="molecule type" value="Genomic_DNA"/>
</dbReference>
<feature type="transmembrane region" description="Helical" evidence="1">
    <location>
        <begin position="130"/>
        <end position="149"/>
    </location>
</feature>
<keyword evidence="1" id="KW-0472">Membrane</keyword>
<dbReference type="AlphaFoldDB" id="A0A0B7I1B1"/>
<protein>
    <submittedName>
        <fullName evidence="2">Uncharacterized protein</fullName>
    </submittedName>
</protein>
<dbReference type="RefSeq" id="WP_231549997.1">
    <property type="nucleotide sequence ID" value="NZ_CDOI01000139.1"/>
</dbReference>
<dbReference type="Proteomes" id="UP000045051">
    <property type="component" value="Unassembled WGS sequence"/>
</dbReference>
<proteinExistence type="predicted"/>
<keyword evidence="1" id="KW-0812">Transmembrane</keyword>
<feature type="transmembrane region" description="Helical" evidence="1">
    <location>
        <begin position="79"/>
        <end position="98"/>
    </location>
</feature>